<evidence type="ECO:0000313" key="5">
    <source>
        <dbReference type="Proteomes" id="UP000483004"/>
    </source>
</evidence>
<reference evidence="4 5" key="1">
    <citation type="submission" date="2019-09" db="EMBL/GenBank/DDBJ databases">
        <title>Actinomadura physcomitrii sp. nov., a novel actinomycete isolated from moss [Physcomitrium sphaericum (Ludw) Fuernr].</title>
        <authorList>
            <person name="Liu C."/>
            <person name="Zhuang X."/>
        </authorList>
    </citation>
    <scope>NUCLEOTIDE SEQUENCE [LARGE SCALE GENOMIC DNA]</scope>
    <source>
        <strain evidence="4 5">CYP1-1B</strain>
    </source>
</reference>
<dbReference type="InterPro" id="IPR050237">
    <property type="entry name" value="ATP-dep_AMP-bd_enzyme"/>
</dbReference>
<evidence type="ECO:0000259" key="2">
    <source>
        <dbReference type="Pfam" id="PF00501"/>
    </source>
</evidence>
<gene>
    <name evidence="4" type="ORF">F9B16_26245</name>
</gene>
<feature type="domain" description="AMP-dependent synthetase/ligase" evidence="2">
    <location>
        <begin position="112"/>
        <end position="450"/>
    </location>
</feature>
<accession>A0A6L3VTJ3</accession>
<dbReference type="GO" id="GO:0016878">
    <property type="term" value="F:acid-thiol ligase activity"/>
    <property type="evidence" value="ECO:0007669"/>
    <property type="project" value="UniProtKB-ARBA"/>
</dbReference>
<dbReference type="CDD" id="cd04433">
    <property type="entry name" value="AFD_class_I"/>
    <property type="match status" value="1"/>
</dbReference>
<protein>
    <submittedName>
        <fullName evidence="4">Long-chain fatty acid--CoA ligase</fullName>
    </submittedName>
</protein>
<dbReference type="Pfam" id="PF13193">
    <property type="entry name" value="AMP-binding_C"/>
    <property type="match status" value="1"/>
</dbReference>
<feature type="compositionally biased region" description="Basic residues" evidence="1">
    <location>
        <begin position="1"/>
        <end position="11"/>
    </location>
</feature>
<dbReference type="InterPro" id="IPR045851">
    <property type="entry name" value="AMP-bd_C_sf"/>
</dbReference>
<evidence type="ECO:0000313" key="4">
    <source>
        <dbReference type="EMBL" id="KAB2375421.1"/>
    </source>
</evidence>
<dbReference type="InterPro" id="IPR042099">
    <property type="entry name" value="ANL_N_sf"/>
</dbReference>
<evidence type="ECO:0000256" key="1">
    <source>
        <dbReference type="SAM" id="MobiDB-lite"/>
    </source>
</evidence>
<proteinExistence type="predicted"/>
<dbReference type="EMBL" id="WBMR01000085">
    <property type="protein sequence ID" value="KAB2375421.1"/>
    <property type="molecule type" value="Genomic_DNA"/>
</dbReference>
<dbReference type="PANTHER" id="PTHR43767:SF1">
    <property type="entry name" value="NONRIBOSOMAL PEPTIDE SYNTHASE PES1 (EUROFUNG)-RELATED"/>
    <property type="match status" value="1"/>
</dbReference>
<dbReference type="PANTHER" id="PTHR43767">
    <property type="entry name" value="LONG-CHAIN-FATTY-ACID--COA LIGASE"/>
    <property type="match status" value="1"/>
</dbReference>
<dbReference type="Proteomes" id="UP000483004">
    <property type="component" value="Unassembled WGS sequence"/>
</dbReference>
<dbReference type="SUPFAM" id="SSF56801">
    <property type="entry name" value="Acetyl-CoA synthetase-like"/>
    <property type="match status" value="1"/>
</dbReference>
<feature type="region of interest" description="Disordered" evidence="1">
    <location>
        <begin position="1"/>
        <end position="26"/>
    </location>
</feature>
<dbReference type="InterPro" id="IPR000873">
    <property type="entry name" value="AMP-dep_synth/lig_dom"/>
</dbReference>
<dbReference type="InterPro" id="IPR025110">
    <property type="entry name" value="AMP-bd_C"/>
</dbReference>
<organism evidence="4 5">
    <name type="scientific">Actinomadura montaniterrae</name>
    <dbReference type="NCBI Taxonomy" id="1803903"/>
    <lineage>
        <taxon>Bacteria</taxon>
        <taxon>Bacillati</taxon>
        <taxon>Actinomycetota</taxon>
        <taxon>Actinomycetes</taxon>
        <taxon>Streptosporangiales</taxon>
        <taxon>Thermomonosporaceae</taxon>
        <taxon>Actinomadura</taxon>
    </lineage>
</organism>
<sequence length="590" mass="61862">MLRRRGPRSRPVRAAGRAVRRRVRPAASPVVRARRALLPRRPAGPPRGRGGAVRAVRGVPGARARQAAGRAGPGAVGARAEHHVPAGAARRDVPVNGLGPALLDGLRAAGPREVLVCGGLRLSGDDALDMVSAAAGRLAAGGVRRGDTIACLYGTGAESPVARIVALALGCRFVHVWGGVPDEVVVRAMRALDASALLYAPSRRAEAERLLAACPVRVHEALDDDLYLAPATGDVDMPGVPDGASLVTFSSGTTGQNKIVAYGPDAEAAHLAAAQAMYGPPPWRLLVTPRARYLPDMFVIWTLAGGGTAVLEPDARPQRLAETIEREAVTHLMAGRPVDLYGLAEHLEDAPADLTTLRLIVYGGAAAVPARTARAAGRLGPLLMQNYGTSEGGFLTVLEPRDHARPELLMSVGRAVPGVELRVRDRHGADLPAGEAGEVWTRSPQRMSGYPGDPARTAAACRDGWLRTGDVGRMDGDGHLFLLDRTEDRLPGGLYAHPIEHVLTGHPAVLDAAVFALPHAAGRALAGVVVGRDGRPVDLDGLRELVRGALGARCEPRHLWEIDELPRTPGGKPDKAALATRFAAGPAAPR</sequence>
<comment type="caution">
    <text evidence="4">The sequence shown here is derived from an EMBL/GenBank/DDBJ whole genome shotgun (WGS) entry which is preliminary data.</text>
</comment>
<name>A0A6L3VTJ3_9ACTN</name>
<feature type="domain" description="AMP-binding enzyme C-terminal" evidence="3">
    <location>
        <begin position="499"/>
        <end position="572"/>
    </location>
</feature>
<dbReference type="Gene3D" id="3.40.50.12780">
    <property type="entry name" value="N-terminal domain of ligase-like"/>
    <property type="match status" value="1"/>
</dbReference>
<dbReference type="AlphaFoldDB" id="A0A6L3VTJ3"/>
<keyword evidence="5" id="KW-1185">Reference proteome</keyword>
<evidence type="ECO:0000259" key="3">
    <source>
        <dbReference type="Pfam" id="PF13193"/>
    </source>
</evidence>
<dbReference type="OrthoDB" id="9803968at2"/>
<dbReference type="Pfam" id="PF00501">
    <property type="entry name" value="AMP-binding"/>
    <property type="match status" value="1"/>
</dbReference>
<feature type="region of interest" description="Disordered" evidence="1">
    <location>
        <begin position="65"/>
        <end position="87"/>
    </location>
</feature>
<dbReference type="Gene3D" id="3.30.300.30">
    <property type="match status" value="1"/>
</dbReference>
<keyword evidence="4" id="KW-0436">Ligase</keyword>